<dbReference type="InterPro" id="IPR041963">
    <property type="entry name" value="BsuBI/PstI_C_sf"/>
</dbReference>
<dbReference type="Pfam" id="PF17728">
    <property type="entry name" value="BsuBI_PstI_RE_N"/>
    <property type="match status" value="1"/>
</dbReference>
<dbReference type="InterPro" id="IPR041962">
    <property type="entry name" value="BsuBI/PstI_N_sf"/>
</dbReference>
<feature type="domain" description="BsuBI/PstI restriction endonuclease" evidence="1">
    <location>
        <begin position="200"/>
        <end position="353"/>
    </location>
</feature>
<reference evidence="4" key="1">
    <citation type="submission" date="2016-09" db="EMBL/GenBank/DDBJ databases">
        <authorList>
            <person name="Greninger A.L."/>
            <person name="Jerome K.R."/>
            <person name="Mcnair B."/>
            <person name="Wallis C."/>
            <person name="Fang F."/>
        </authorList>
    </citation>
    <scope>NUCLEOTIDE SEQUENCE [LARGE SCALE GENOMIC DNA]</scope>
    <source>
        <strain evidence="4">BC1_M4</strain>
    </source>
</reference>
<proteinExistence type="predicted"/>
<organism evidence="3 4">
    <name type="scientific">Mycobacterium sherrisii</name>
    <dbReference type="NCBI Taxonomy" id="243061"/>
    <lineage>
        <taxon>Bacteria</taxon>
        <taxon>Bacillati</taxon>
        <taxon>Actinomycetota</taxon>
        <taxon>Actinomycetes</taxon>
        <taxon>Mycobacteriales</taxon>
        <taxon>Mycobacteriaceae</taxon>
        <taxon>Mycobacterium</taxon>
        <taxon>Mycobacterium simiae complex</taxon>
    </lineage>
</organism>
<keyword evidence="4" id="KW-1185">Reference proteome</keyword>
<sequence length="360" mass="39530">MTLRPVLDRESVHERLVKVFPPEAFDAVLSSPLAAAGVAAMIYAGSVVADEGDPQLENVWSRPSTVLWMSDTIYAHASDDERATYTDAAAVSKKRTEALVEEWGDGHHPWYADNSRETLRDEIWPKWRDNGAARTRTGIATSSPLPRWALTASFADLFDPGLDGDALDAAIADWQDAHLNPGAKLKLHYAAQLAKAEHEVTVQLPGYGQRVLDPGVSSMILKGVIEQWAPARLNTPVVLAISQSGDKLYVADQAVLARIGISINVSSVLADAIIVDVGVTPETFWIVEAVATDGEINETRKANLTAWAEEQYIAPEQLQFLSAFASRNAPTIKRRLKDIASETYCWFLDEPGNELSWREI</sequence>
<dbReference type="Pfam" id="PF06616">
    <property type="entry name" value="BsuBI_PstI_RE"/>
    <property type="match status" value="1"/>
</dbReference>
<gene>
    <name evidence="3" type="ORF">BHQ21_11610</name>
</gene>
<protein>
    <recommendedName>
        <fullName evidence="5">Restriction endonuclease</fullName>
    </recommendedName>
</protein>
<dbReference type="GO" id="GO:0000287">
    <property type="term" value="F:magnesium ion binding"/>
    <property type="evidence" value="ECO:0007669"/>
    <property type="project" value="InterPro"/>
</dbReference>
<evidence type="ECO:0000313" key="4">
    <source>
        <dbReference type="Proteomes" id="UP000094224"/>
    </source>
</evidence>
<dbReference type="GO" id="GO:0009307">
    <property type="term" value="P:DNA restriction-modification system"/>
    <property type="evidence" value="ECO:0007669"/>
    <property type="project" value="InterPro"/>
</dbReference>
<dbReference type="GO" id="GO:0003677">
    <property type="term" value="F:DNA binding"/>
    <property type="evidence" value="ECO:0007669"/>
    <property type="project" value="InterPro"/>
</dbReference>
<name>A0A1E3SXU1_9MYCO</name>
<dbReference type="InterPro" id="IPR041454">
    <property type="entry name" value="BsuBI/PstI_N"/>
</dbReference>
<evidence type="ECO:0000259" key="2">
    <source>
        <dbReference type="Pfam" id="PF17728"/>
    </source>
</evidence>
<dbReference type="GO" id="GO:0009036">
    <property type="term" value="F:type II site-specific deoxyribonuclease activity"/>
    <property type="evidence" value="ECO:0007669"/>
    <property type="project" value="InterPro"/>
</dbReference>
<dbReference type="EMBL" id="MIHC01000017">
    <property type="protein sequence ID" value="ODR06428.1"/>
    <property type="molecule type" value="Genomic_DNA"/>
</dbReference>
<comment type="caution">
    <text evidence="3">The sequence shown here is derived from an EMBL/GenBank/DDBJ whole genome shotgun (WGS) entry which is preliminary data.</text>
</comment>
<feature type="domain" description="BsuBI/PstI restriction endonuclease HTH" evidence="2">
    <location>
        <begin position="92"/>
        <end position="184"/>
    </location>
</feature>
<evidence type="ECO:0000313" key="3">
    <source>
        <dbReference type="EMBL" id="ODR06428.1"/>
    </source>
</evidence>
<dbReference type="RefSeq" id="WP_069400436.1">
    <property type="nucleotide sequence ID" value="NZ_MIHC01000017.1"/>
</dbReference>
<evidence type="ECO:0000259" key="1">
    <source>
        <dbReference type="Pfam" id="PF06616"/>
    </source>
</evidence>
<dbReference type="InterPro" id="IPR009528">
    <property type="entry name" value="Restrct_endonuc_II_BsuBI_C"/>
</dbReference>
<dbReference type="Gene3D" id="3.40.1350.80">
    <property type="match status" value="1"/>
</dbReference>
<evidence type="ECO:0008006" key="5">
    <source>
        <dbReference type="Google" id="ProtNLM"/>
    </source>
</evidence>
<dbReference type="AlphaFoldDB" id="A0A1E3SXU1"/>
<accession>A0A1E3SXU1</accession>
<dbReference type="Gene3D" id="1.10.10.1820">
    <property type="entry name" value="BsuBI/PstI restriction endonuclease-like"/>
    <property type="match status" value="1"/>
</dbReference>
<dbReference type="Proteomes" id="UP000094224">
    <property type="component" value="Unassembled WGS sequence"/>
</dbReference>